<dbReference type="InterPro" id="IPR016054">
    <property type="entry name" value="LY6_UPA_recep-like"/>
</dbReference>
<keyword evidence="15" id="KW-1185">Reference proteome</keyword>
<keyword evidence="8" id="KW-1015">Disulfide bond</keyword>
<reference evidence="14" key="3">
    <citation type="submission" date="2025-09" db="UniProtKB">
        <authorList>
            <consortium name="Ensembl"/>
        </authorList>
    </citation>
    <scope>IDENTIFICATION</scope>
</reference>
<evidence type="ECO:0000256" key="11">
    <source>
        <dbReference type="ARBA" id="ARBA00029446"/>
    </source>
</evidence>
<protein>
    <recommendedName>
        <fullName evidence="13">UPAR/Ly6 domain-containing protein</fullName>
    </recommendedName>
</protein>
<keyword evidence="12" id="KW-1133">Transmembrane helix</keyword>
<dbReference type="Gene3D" id="2.10.60.10">
    <property type="entry name" value="CD59"/>
    <property type="match status" value="1"/>
</dbReference>
<dbReference type="InParanoid" id="R4GC87"/>
<evidence type="ECO:0000313" key="15">
    <source>
        <dbReference type="Proteomes" id="UP000001646"/>
    </source>
</evidence>
<keyword evidence="10" id="KW-0449">Lipoprotein</keyword>
<dbReference type="GO" id="GO:0098552">
    <property type="term" value="C:side of membrane"/>
    <property type="evidence" value="ECO:0007669"/>
    <property type="project" value="UniProtKB-KW"/>
</dbReference>
<reference evidence="14" key="2">
    <citation type="submission" date="2025-08" db="UniProtKB">
        <authorList>
            <consortium name="Ensembl"/>
        </authorList>
    </citation>
    <scope>IDENTIFICATION</scope>
</reference>
<keyword evidence="9" id="KW-0325">Glycoprotein</keyword>
<dbReference type="HOGENOM" id="CLU_136280_0_0_1"/>
<gene>
    <name evidence="14" type="primary">LOC100553536</name>
</gene>
<proteinExistence type="inferred from homology"/>
<organism evidence="14 15">
    <name type="scientific">Anolis carolinensis</name>
    <name type="common">Green anole</name>
    <name type="synonym">American chameleon</name>
    <dbReference type="NCBI Taxonomy" id="28377"/>
    <lineage>
        <taxon>Eukaryota</taxon>
        <taxon>Metazoa</taxon>
        <taxon>Chordata</taxon>
        <taxon>Craniata</taxon>
        <taxon>Vertebrata</taxon>
        <taxon>Euteleostomi</taxon>
        <taxon>Lepidosauria</taxon>
        <taxon>Squamata</taxon>
        <taxon>Bifurcata</taxon>
        <taxon>Unidentata</taxon>
        <taxon>Episquamata</taxon>
        <taxon>Toxicofera</taxon>
        <taxon>Iguania</taxon>
        <taxon>Dactyloidae</taxon>
        <taxon>Anolis</taxon>
    </lineage>
</organism>
<dbReference type="GeneTree" id="ENSGT00950000185139"/>
<evidence type="ECO:0000256" key="8">
    <source>
        <dbReference type="ARBA" id="ARBA00023157"/>
    </source>
</evidence>
<evidence type="ECO:0000256" key="10">
    <source>
        <dbReference type="ARBA" id="ARBA00023288"/>
    </source>
</evidence>
<evidence type="ECO:0000256" key="6">
    <source>
        <dbReference type="ARBA" id="ARBA00022729"/>
    </source>
</evidence>
<dbReference type="GO" id="GO:0005576">
    <property type="term" value="C:extracellular region"/>
    <property type="evidence" value="ECO:0007669"/>
    <property type="project" value="UniProtKB-SubCell"/>
</dbReference>
<keyword evidence="6" id="KW-0732">Signal</keyword>
<evidence type="ECO:0000259" key="13">
    <source>
        <dbReference type="Pfam" id="PF00021"/>
    </source>
</evidence>
<sequence>MPPKAGCLLQRDPPRQATQPQVGGAHVHNNFTMGKLLVLSAVILACISVGAAVQCLHCAFTVFNIPCHTTTVTCQTGEVCATIKGAAAGKSLIKKRNCVAQDKCNKNSTESFAGINYVTTYECCDGDFCNSAASLPSAHLSLPMALAMLGAWLVRLL</sequence>
<keyword evidence="3" id="KW-1003">Cell membrane</keyword>
<dbReference type="eggNOG" id="ENOG502S5P1">
    <property type="taxonomic scope" value="Eukaryota"/>
</dbReference>
<evidence type="ECO:0000256" key="5">
    <source>
        <dbReference type="ARBA" id="ARBA00022622"/>
    </source>
</evidence>
<dbReference type="InterPro" id="IPR046354">
    <property type="entry name" value="SPACA4/Bouncer"/>
</dbReference>
<evidence type="ECO:0000256" key="12">
    <source>
        <dbReference type="SAM" id="Phobius"/>
    </source>
</evidence>
<dbReference type="Proteomes" id="UP000001646">
    <property type="component" value="Unplaced"/>
</dbReference>
<evidence type="ECO:0000313" key="14">
    <source>
        <dbReference type="Ensembl" id="ENSACAP00000022945.2"/>
    </source>
</evidence>
<dbReference type="Pfam" id="PF00021">
    <property type="entry name" value="UPAR_LY6"/>
    <property type="match status" value="1"/>
</dbReference>
<comment type="subcellular location">
    <subcellularLocation>
        <location evidence="1">Cell membrane</location>
        <topology evidence="1">Lipid-anchor</topology>
        <topology evidence="1">GPI-anchor</topology>
    </subcellularLocation>
    <subcellularLocation>
        <location evidence="2">Secreted</location>
    </subcellularLocation>
</comment>
<dbReference type="GO" id="GO:0005886">
    <property type="term" value="C:plasma membrane"/>
    <property type="evidence" value="ECO:0007669"/>
    <property type="project" value="UniProtKB-SubCell"/>
</dbReference>
<evidence type="ECO:0000256" key="2">
    <source>
        <dbReference type="ARBA" id="ARBA00004613"/>
    </source>
</evidence>
<evidence type="ECO:0000256" key="4">
    <source>
        <dbReference type="ARBA" id="ARBA00022525"/>
    </source>
</evidence>
<comment type="similarity">
    <text evidence="11">Belongs to the SPACA4/bouncer family.</text>
</comment>
<keyword evidence="12" id="KW-0812">Transmembrane</keyword>
<dbReference type="InterPro" id="IPR045860">
    <property type="entry name" value="Snake_toxin-like_sf"/>
</dbReference>
<evidence type="ECO:0000256" key="3">
    <source>
        <dbReference type="ARBA" id="ARBA00022475"/>
    </source>
</evidence>
<keyword evidence="7 12" id="KW-0472">Membrane</keyword>
<name>R4GC87_ANOCA</name>
<feature type="domain" description="UPAR/Ly6" evidence="13">
    <location>
        <begin position="52"/>
        <end position="132"/>
    </location>
</feature>
<dbReference type="AlphaFoldDB" id="R4GC87"/>
<dbReference type="SUPFAM" id="SSF57302">
    <property type="entry name" value="Snake toxin-like"/>
    <property type="match status" value="1"/>
</dbReference>
<keyword evidence="4" id="KW-0964">Secreted</keyword>
<evidence type="ECO:0000256" key="9">
    <source>
        <dbReference type="ARBA" id="ARBA00023180"/>
    </source>
</evidence>
<keyword evidence="5" id="KW-0336">GPI-anchor</keyword>
<dbReference type="PANTHER" id="PTHR47613:SF1">
    <property type="entry name" value="SPERM ACROSOME MEMBRANE-ASSOCIATED PROTEIN 4"/>
    <property type="match status" value="1"/>
</dbReference>
<feature type="transmembrane region" description="Helical" evidence="12">
    <location>
        <begin position="36"/>
        <end position="63"/>
    </location>
</feature>
<reference evidence="14" key="1">
    <citation type="submission" date="2009-12" db="EMBL/GenBank/DDBJ databases">
        <title>The Genome Sequence of Anolis carolinensis (Green Anole Lizard).</title>
        <authorList>
            <consortium name="The Genome Sequencing Platform"/>
            <person name="Di Palma F."/>
            <person name="Alfoldi J."/>
            <person name="Heiman D."/>
            <person name="Young S."/>
            <person name="Grabherr M."/>
            <person name="Johnson J."/>
            <person name="Lander E.S."/>
            <person name="Lindblad-Toh K."/>
        </authorList>
    </citation>
    <scope>NUCLEOTIDE SEQUENCE [LARGE SCALE GENOMIC DNA]</scope>
    <source>
        <strain evidence="14">JBL SC #1</strain>
    </source>
</reference>
<accession>R4GC87</accession>
<dbReference type="Bgee" id="ENSACAG00000029358">
    <property type="expression patterns" value="Expressed in lung and 13 other cell types or tissues"/>
</dbReference>
<evidence type="ECO:0000256" key="7">
    <source>
        <dbReference type="ARBA" id="ARBA00023136"/>
    </source>
</evidence>
<evidence type="ECO:0000256" key="1">
    <source>
        <dbReference type="ARBA" id="ARBA00004609"/>
    </source>
</evidence>
<dbReference type="PANTHER" id="PTHR47613">
    <property type="entry name" value="SPERM ACROSOME MEMBRANE-ASSOCIATED PROTEIN 4"/>
    <property type="match status" value="1"/>
</dbReference>
<dbReference type="Ensembl" id="ENSACAT00000030364.2">
    <property type="protein sequence ID" value="ENSACAP00000022945.2"/>
    <property type="gene ID" value="ENSACAG00000029358.2"/>
</dbReference>